<dbReference type="Proteomes" id="UP000029224">
    <property type="component" value="Unassembled WGS sequence"/>
</dbReference>
<evidence type="ECO:0000313" key="2">
    <source>
        <dbReference type="EMBL" id="GAL35870.1"/>
    </source>
</evidence>
<feature type="signal peptide" evidence="1">
    <location>
        <begin position="1"/>
        <end position="22"/>
    </location>
</feature>
<organism evidence="2 3">
    <name type="scientific">Vibrio maritimus</name>
    <dbReference type="NCBI Taxonomy" id="990268"/>
    <lineage>
        <taxon>Bacteria</taxon>
        <taxon>Pseudomonadati</taxon>
        <taxon>Pseudomonadota</taxon>
        <taxon>Gammaproteobacteria</taxon>
        <taxon>Vibrionales</taxon>
        <taxon>Vibrionaceae</taxon>
        <taxon>Vibrio</taxon>
    </lineage>
</organism>
<evidence type="ECO:0000313" key="3">
    <source>
        <dbReference type="Proteomes" id="UP000029224"/>
    </source>
</evidence>
<dbReference type="EMBL" id="BBMT01000008">
    <property type="protein sequence ID" value="GAL35870.1"/>
    <property type="molecule type" value="Genomic_DNA"/>
</dbReference>
<evidence type="ECO:0000256" key="1">
    <source>
        <dbReference type="SAM" id="SignalP"/>
    </source>
</evidence>
<comment type="caution">
    <text evidence="2">The sequence shown here is derived from an EMBL/GenBank/DDBJ whole genome shotgun (WGS) entry which is preliminary data.</text>
</comment>
<feature type="chain" id="PRO_5001864260" evidence="1">
    <location>
        <begin position="23"/>
        <end position="49"/>
    </location>
</feature>
<protein>
    <submittedName>
        <fullName evidence="2">Uncharacterized protein</fullName>
    </submittedName>
</protein>
<gene>
    <name evidence="2" type="ORF">JCM19240_4805</name>
</gene>
<keyword evidence="3" id="KW-1185">Reference proteome</keyword>
<reference evidence="2 3" key="2">
    <citation type="submission" date="2014-09" db="EMBL/GenBank/DDBJ databases">
        <authorList>
            <consortium name="NBRP consortium"/>
            <person name="Sawabe T."/>
            <person name="Meirelles P."/>
            <person name="Nakanishi M."/>
            <person name="Sayaka M."/>
            <person name="Hattori M."/>
            <person name="Ohkuma M."/>
        </authorList>
    </citation>
    <scope>NUCLEOTIDE SEQUENCE [LARGE SCALE GENOMIC DNA]</scope>
    <source>
        <strain evidence="2 3">JCM 19240</strain>
    </source>
</reference>
<reference evidence="2 3" key="1">
    <citation type="submission" date="2014-09" db="EMBL/GenBank/DDBJ databases">
        <title>Vibrio maritimus JCM 19240. (C210) whole genome shotgun sequence.</title>
        <authorList>
            <person name="Sawabe T."/>
            <person name="Meirelles P."/>
            <person name="Nakanishi M."/>
            <person name="Sayaka M."/>
            <person name="Hattori M."/>
            <person name="Ohkuma M."/>
        </authorList>
    </citation>
    <scope>NUCLEOTIDE SEQUENCE [LARGE SCALE GENOMIC DNA]</scope>
    <source>
        <strain evidence="2 3">JCM 19240</strain>
    </source>
</reference>
<dbReference type="AlphaFoldDB" id="A0A090T7B4"/>
<name>A0A090T7B4_9VIBR</name>
<sequence length="49" mass="5301">MKQKLLSAAILASSLFAGIASAADYTLKFGHLANDDNVWNKAAYTSKKR</sequence>
<proteinExistence type="predicted"/>
<keyword evidence="1" id="KW-0732">Signal</keyword>
<accession>A0A090T7B4</accession>